<dbReference type="Pfam" id="PF00520">
    <property type="entry name" value="Ion_trans"/>
    <property type="match status" value="1"/>
</dbReference>
<dbReference type="GO" id="GO:0035725">
    <property type="term" value="P:sodium ion transmembrane transport"/>
    <property type="evidence" value="ECO:0007669"/>
    <property type="project" value="TreeGrafter"/>
</dbReference>
<dbReference type="InterPro" id="IPR005821">
    <property type="entry name" value="Ion_trans_dom"/>
</dbReference>
<dbReference type="SUPFAM" id="SSF81324">
    <property type="entry name" value="Voltage-gated potassium channels"/>
    <property type="match status" value="1"/>
</dbReference>
<proteinExistence type="predicted"/>
<feature type="non-terminal residue" evidence="7">
    <location>
        <position position="1"/>
    </location>
</feature>
<dbReference type="PANTHER" id="PTHR45689">
    <property type="entry name" value="I[[H]] CHANNEL, ISOFORM E"/>
    <property type="match status" value="1"/>
</dbReference>
<evidence type="ECO:0000256" key="3">
    <source>
        <dbReference type="ARBA" id="ARBA00022989"/>
    </source>
</evidence>
<feature type="transmembrane region" description="Helical" evidence="5">
    <location>
        <begin position="59"/>
        <end position="80"/>
    </location>
</feature>
<keyword evidence="8" id="KW-1185">Reference proteome</keyword>
<keyword evidence="2 5" id="KW-0812">Transmembrane</keyword>
<reference evidence="7" key="1">
    <citation type="submission" date="2023-08" db="EMBL/GenBank/DDBJ databases">
        <authorList>
            <person name="Chen Y."/>
            <person name="Shah S."/>
            <person name="Dougan E. K."/>
            <person name="Thang M."/>
            <person name="Chan C."/>
        </authorList>
    </citation>
    <scope>NUCLEOTIDE SEQUENCE</scope>
</reference>
<evidence type="ECO:0000256" key="2">
    <source>
        <dbReference type="ARBA" id="ARBA00022692"/>
    </source>
</evidence>
<comment type="caution">
    <text evidence="7">The sequence shown here is derived from an EMBL/GenBank/DDBJ whole genome shotgun (WGS) entry which is preliminary data.</text>
</comment>
<comment type="subcellular location">
    <subcellularLocation>
        <location evidence="1">Membrane</location>
        <topology evidence="1">Multi-pass membrane protein</topology>
    </subcellularLocation>
</comment>
<feature type="transmembrane region" description="Helical" evidence="5">
    <location>
        <begin position="166"/>
        <end position="191"/>
    </location>
</feature>
<dbReference type="GO" id="GO:0003254">
    <property type="term" value="P:regulation of membrane depolarization"/>
    <property type="evidence" value="ECO:0007669"/>
    <property type="project" value="TreeGrafter"/>
</dbReference>
<evidence type="ECO:0000256" key="5">
    <source>
        <dbReference type="SAM" id="Phobius"/>
    </source>
</evidence>
<evidence type="ECO:0000313" key="7">
    <source>
        <dbReference type="EMBL" id="CAJ1387580.1"/>
    </source>
</evidence>
<keyword evidence="4 5" id="KW-0472">Membrane</keyword>
<name>A0AA36MXV4_9DINO</name>
<dbReference type="InterPro" id="IPR051413">
    <property type="entry name" value="K/Na_HCN_channel"/>
</dbReference>
<evidence type="ECO:0000313" key="8">
    <source>
        <dbReference type="Proteomes" id="UP001178507"/>
    </source>
</evidence>
<gene>
    <name evidence="7" type="ORF">EVOR1521_LOCUS13629</name>
</gene>
<dbReference type="GO" id="GO:0005249">
    <property type="term" value="F:voltage-gated potassium channel activity"/>
    <property type="evidence" value="ECO:0007669"/>
    <property type="project" value="TreeGrafter"/>
</dbReference>
<sequence length="538" mass="61386">AADTVTSVEALVKRRWVVHPGSRVRNFWNCLVAVCVSHDLLVVPLYAFDPPRSEFWEFLEWFMLLFWNLDFFASLCTGFYDEGRLIMSWKRIAVNYAKTWMFFDLSLISMDWSFRILDWAHQAPGNWSKSLRMLRFLRLLRMLRWIKLRKINEVTQELFHTQAASLYYGLFSSIATLLVTNHLLACAWFAMSHVYAENWVTDLGIENGSVEYQYLTCLNWAFAQLGVGSSPAQATNSLETAFCIFSAFRSLITSSTLISTVSNLMAWLSKIKEDESDEFRRLRAHLANHNIPHALSQKITNFLQYQYAVRKEARSADVAVPLLDLLSQQLQGELQFARYEQALRKLVLLEELMETADRQVVHTLHCLAVRAVRTTVVAGQDVVFLAGQEADCAYLKLTGAVSYLLDGERKEFDESGWMAEVSLWVPWFYLGDLVSEDVTRLVAVDAEGFAKAVGKCWTTQRSARKYAARFVEVMQKETNWSDMLTLRPALPRTHSILTAAKSGHCCPDIFKRKGRVVGFDEVVSNDGGHGLSNGRVSQ</sequence>
<evidence type="ECO:0000256" key="1">
    <source>
        <dbReference type="ARBA" id="ARBA00004141"/>
    </source>
</evidence>
<dbReference type="PANTHER" id="PTHR45689:SF5">
    <property type="entry name" value="I[[H]] CHANNEL, ISOFORM E"/>
    <property type="match status" value="1"/>
</dbReference>
<evidence type="ECO:0000256" key="4">
    <source>
        <dbReference type="ARBA" id="ARBA00023136"/>
    </source>
</evidence>
<feature type="transmembrane region" description="Helical" evidence="5">
    <location>
        <begin position="27"/>
        <end position="47"/>
    </location>
</feature>
<keyword evidence="3 5" id="KW-1133">Transmembrane helix</keyword>
<protein>
    <recommendedName>
        <fullName evidence="6">Ion transport domain-containing protein</fullName>
    </recommendedName>
</protein>
<dbReference type="Gene3D" id="1.10.287.70">
    <property type="match status" value="1"/>
</dbReference>
<accession>A0AA36MXV4</accession>
<dbReference type="AlphaFoldDB" id="A0AA36MXV4"/>
<dbReference type="Proteomes" id="UP001178507">
    <property type="component" value="Unassembled WGS sequence"/>
</dbReference>
<dbReference type="EMBL" id="CAUJNA010001543">
    <property type="protein sequence ID" value="CAJ1387580.1"/>
    <property type="molecule type" value="Genomic_DNA"/>
</dbReference>
<organism evidence="7 8">
    <name type="scientific">Effrenium voratum</name>
    <dbReference type="NCBI Taxonomy" id="2562239"/>
    <lineage>
        <taxon>Eukaryota</taxon>
        <taxon>Sar</taxon>
        <taxon>Alveolata</taxon>
        <taxon>Dinophyceae</taxon>
        <taxon>Suessiales</taxon>
        <taxon>Symbiodiniaceae</taxon>
        <taxon>Effrenium</taxon>
    </lineage>
</organism>
<dbReference type="SUPFAM" id="SSF51206">
    <property type="entry name" value="cAMP-binding domain-like"/>
    <property type="match status" value="1"/>
</dbReference>
<feature type="domain" description="Ion transport" evidence="6">
    <location>
        <begin position="26"/>
        <end position="263"/>
    </location>
</feature>
<dbReference type="InterPro" id="IPR018490">
    <property type="entry name" value="cNMP-bd_dom_sf"/>
</dbReference>
<evidence type="ECO:0000259" key="6">
    <source>
        <dbReference type="Pfam" id="PF00520"/>
    </source>
</evidence>
<dbReference type="GO" id="GO:0098855">
    <property type="term" value="C:HCN channel complex"/>
    <property type="evidence" value="ECO:0007669"/>
    <property type="project" value="TreeGrafter"/>
</dbReference>